<gene>
    <name evidence="2" type="ORF">SAMN05444583_104159</name>
</gene>
<dbReference type="GO" id="GO:0016491">
    <property type="term" value="F:oxidoreductase activity"/>
    <property type="evidence" value="ECO:0007669"/>
    <property type="project" value="InterPro"/>
</dbReference>
<protein>
    <submittedName>
        <fullName evidence="2">Uncharacterized conserved protein, DUF2236 family</fullName>
    </submittedName>
</protein>
<evidence type="ECO:0000313" key="3">
    <source>
        <dbReference type="Proteomes" id="UP000198677"/>
    </source>
</evidence>
<accession>A0A1H7KSW3</accession>
<dbReference type="EMBL" id="FOAW01000004">
    <property type="protein sequence ID" value="SEK89901.1"/>
    <property type="molecule type" value="Genomic_DNA"/>
</dbReference>
<dbReference type="AlphaFoldDB" id="A0A1H7KSW3"/>
<sequence length="267" mass="30550">MASMSRRAAVTIQDLAGEGIMLAAGGRAILLQVANRGVGHGVADHSDFAYRAVDRLRTTMTYIYAVVYGTDEERAAVIRMVNKAHAKVRSDDYNAFDPQLQLWVAATLYESAVTLYERVFGALDDANADALYREYAILGTALQVPDGLWPRDRAEFAAYWKREIDGVEVDAKVRAVSRDLFHPVRAPLLIRANLPAYRWLTTGLLPERLRQQFELPWNERDRRRFDRVMTLASWVYPRIPRVVRHAPRSVYLWDMRRRLRSRGSLSA</sequence>
<name>A0A1H7KSW3_9NOCA</name>
<dbReference type="Pfam" id="PF09995">
    <property type="entry name" value="MPAB_Lcp_cat"/>
    <property type="match status" value="1"/>
</dbReference>
<proteinExistence type="predicted"/>
<dbReference type="Proteomes" id="UP000198677">
    <property type="component" value="Unassembled WGS sequence"/>
</dbReference>
<evidence type="ECO:0000259" key="1">
    <source>
        <dbReference type="Pfam" id="PF09995"/>
    </source>
</evidence>
<dbReference type="InterPro" id="IPR018713">
    <property type="entry name" value="MPAB/Lcp_cat_dom"/>
</dbReference>
<organism evidence="2 3">
    <name type="scientific">Rhodococcus maanshanensis</name>
    <dbReference type="NCBI Taxonomy" id="183556"/>
    <lineage>
        <taxon>Bacteria</taxon>
        <taxon>Bacillati</taxon>
        <taxon>Actinomycetota</taxon>
        <taxon>Actinomycetes</taxon>
        <taxon>Mycobacteriales</taxon>
        <taxon>Nocardiaceae</taxon>
        <taxon>Rhodococcus</taxon>
    </lineage>
</organism>
<feature type="domain" description="ER-bound oxygenase mpaB/mpaB'/Rubber oxygenase catalytic" evidence="1">
    <location>
        <begin position="18"/>
        <end position="234"/>
    </location>
</feature>
<keyword evidence="3" id="KW-1185">Reference proteome</keyword>
<reference evidence="3" key="1">
    <citation type="submission" date="2016-10" db="EMBL/GenBank/DDBJ databases">
        <authorList>
            <person name="Varghese N."/>
            <person name="Submissions S."/>
        </authorList>
    </citation>
    <scope>NUCLEOTIDE SEQUENCE [LARGE SCALE GENOMIC DNA]</scope>
    <source>
        <strain evidence="3">DSM 44675</strain>
    </source>
</reference>
<dbReference type="PANTHER" id="PTHR36151:SF3">
    <property type="entry name" value="ER-BOUND OXYGENASE MPAB_MPAB'_RUBBER OXYGENASE CATALYTIC DOMAIN-CONTAINING PROTEIN"/>
    <property type="match status" value="1"/>
</dbReference>
<dbReference type="RefSeq" id="WP_245815996.1">
    <property type="nucleotide sequence ID" value="NZ_FOAW01000004.1"/>
</dbReference>
<evidence type="ECO:0000313" key="2">
    <source>
        <dbReference type="EMBL" id="SEK89901.1"/>
    </source>
</evidence>
<dbReference type="PANTHER" id="PTHR36151">
    <property type="entry name" value="BLR2777 PROTEIN"/>
    <property type="match status" value="1"/>
</dbReference>